<dbReference type="EMBL" id="OZ037952">
    <property type="protein sequence ID" value="CAL1717030.1"/>
    <property type="molecule type" value="Genomic_DNA"/>
</dbReference>
<proteinExistence type="predicted"/>
<reference evidence="2" key="1">
    <citation type="submission" date="2024-04" db="EMBL/GenBank/DDBJ databases">
        <authorList>
            <person name="Shaw F."/>
            <person name="Minotto A."/>
        </authorList>
    </citation>
    <scope>NUCLEOTIDE SEQUENCE [LARGE SCALE GENOMIC DNA]</scope>
</reference>
<protein>
    <submittedName>
        <fullName evidence="1">Uncharacterized protein</fullName>
    </submittedName>
</protein>
<evidence type="ECO:0000313" key="1">
    <source>
        <dbReference type="EMBL" id="CAL1717030.1"/>
    </source>
</evidence>
<name>A0ABP1EAM4_9APHY</name>
<evidence type="ECO:0000313" key="2">
    <source>
        <dbReference type="Proteomes" id="UP001497453"/>
    </source>
</evidence>
<gene>
    <name evidence="1" type="ORF">GFSPODELE1_LOCUS11019</name>
</gene>
<sequence>MELADEKSTPNLAFTCRFSERISLPYVYQVRHFFMFPSTPATAIKTCSLILDCNLYLENPIACRNRMATAITHARIRFLDQANYLCNCPGILRHLQKLRICGPWHMDRLNVDILQDGTSCYRHFEPLLESIEPGKFIHLL</sequence>
<dbReference type="Proteomes" id="UP001497453">
    <property type="component" value="Chromosome 9"/>
</dbReference>
<accession>A0ABP1EAM4</accession>
<organism evidence="1 2">
    <name type="scientific">Somion occarium</name>
    <dbReference type="NCBI Taxonomy" id="3059160"/>
    <lineage>
        <taxon>Eukaryota</taxon>
        <taxon>Fungi</taxon>
        <taxon>Dikarya</taxon>
        <taxon>Basidiomycota</taxon>
        <taxon>Agaricomycotina</taxon>
        <taxon>Agaricomycetes</taxon>
        <taxon>Polyporales</taxon>
        <taxon>Cerrenaceae</taxon>
        <taxon>Somion</taxon>
    </lineage>
</organism>
<keyword evidence="2" id="KW-1185">Reference proteome</keyword>